<feature type="region of interest" description="Disordered" evidence="2">
    <location>
        <begin position="533"/>
        <end position="587"/>
    </location>
</feature>
<feature type="compositionally biased region" description="Basic and acidic residues" evidence="2">
    <location>
        <begin position="538"/>
        <end position="549"/>
    </location>
</feature>
<evidence type="ECO:0000259" key="4">
    <source>
        <dbReference type="Pfam" id="PF25023"/>
    </source>
</evidence>
<evidence type="ECO:0000313" key="5">
    <source>
        <dbReference type="EMBL" id="SEN00391.1"/>
    </source>
</evidence>
<accession>A0A1H8CYV1</accession>
<feature type="compositionally biased region" description="Basic and acidic residues" evidence="2">
    <location>
        <begin position="52"/>
        <end position="79"/>
    </location>
</feature>
<feature type="compositionally biased region" description="Polar residues" evidence="2">
    <location>
        <begin position="257"/>
        <end position="271"/>
    </location>
</feature>
<feature type="domain" description="Teneurin-like YD-shell" evidence="4">
    <location>
        <begin position="1679"/>
        <end position="1873"/>
    </location>
</feature>
<reference evidence="5 6" key="1">
    <citation type="submission" date="2016-10" db="EMBL/GenBank/DDBJ databases">
        <authorList>
            <person name="de Groot N.N."/>
        </authorList>
    </citation>
    <scope>NUCLEOTIDE SEQUENCE [LARGE SCALE GENOMIC DNA]</scope>
    <source>
        <strain evidence="5 6">CGMCC 1.5070</strain>
    </source>
</reference>
<dbReference type="NCBIfam" id="TIGR03696">
    <property type="entry name" value="Rhs_assc_core"/>
    <property type="match status" value="1"/>
</dbReference>
<dbReference type="Gene3D" id="2.180.10.10">
    <property type="entry name" value="RHS repeat-associated core"/>
    <property type="match status" value="3"/>
</dbReference>
<dbReference type="InterPro" id="IPR056823">
    <property type="entry name" value="TEN-like_YD-shell"/>
</dbReference>
<keyword evidence="3" id="KW-0732">Signal</keyword>
<feature type="signal peptide" evidence="3">
    <location>
        <begin position="1"/>
        <end position="26"/>
    </location>
</feature>
<proteinExistence type="predicted"/>
<dbReference type="InterPro" id="IPR022385">
    <property type="entry name" value="Rhs_assc_core"/>
</dbReference>
<evidence type="ECO:0000256" key="3">
    <source>
        <dbReference type="SAM" id="SignalP"/>
    </source>
</evidence>
<evidence type="ECO:0000313" key="6">
    <source>
        <dbReference type="Proteomes" id="UP000199158"/>
    </source>
</evidence>
<feature type="compositionally biased region" description="Basic and acidic residues" evidence="2">
    <location>
        <begin position="314"/>
        <end position="324"/>
    </location>
</feature>
<dbReference type="RefSeq" id="WP_092755517.1">
    <property type="nucleotide sequence ID" value="NZ_FOCG01000002.1"/>
</dbReference>
<dbReference type="InterPro" id="IPR050708">
    <property type="entry name" value="T6SS_VgrG/RHS"/>
</dbReference>
<evidence type="ECO:0000256" key="2">
    <source>
        <dbReference type="SAM" id="MobiDB-lite"/>
    </source>
</evidence>
<dbReference type="NCBIfam" id="TIGR01643">
    <property type="entry name" value="YD_repeat_2x"/>
    <property type="match status" value="3"/>
</dbReference>
<feature type="compositionally biased region" description="Basic and acidic residues" evidence="2">
    <location>
        <begin position="226"/>
        <end position="239"/>
    </location>
</feature>
<feature type="region of interest" description="Disordered" evidence="2">
    <location>
        <begin position="47"/>
        <end position="86"/>
    </location>
</feature>
<organism evidence="5 6">
    <name type="scientific">Hydrogenoanaerobacterium saccharovorans</name>
    <dbReference type="NCBI Taxonomy" id="474960"/>
    <lineage>
        <taxon>Bacteria</taxon>
        <taxon>Bacillati</taxon>
        <taxon>Bacillota</taxon>
        <taxon>Clostridia</taxon>
        <taxon>Eubacteriales</taxon>
        <taxon>Oscillospiraceae</taxon>
        <taxon>Hydrogenoanaerobacterium</taxon>
    </lineage>
</organism>
<name>A0A1H8CYV1_9FIRM</name>
<dbReference type="InterPro" id="IPR006530">
    <property type="entry name" value="YD"/>
</dbReference>
<dbReference type="SUPFAM" id="SSF69304">
    <property type="entry name" value="Tricorn protease N-terminal domain"/>
    <property type="match status" value="1"/>
</dbReference>
<dbReference type="PANTHER" id="PTHR32305">
    <property type="match status" value="1"/>
</dbReference>
<feature type="compositionally biased region" description="Polar residues" evidence="2">
    <location>
        <begin position="293"/>
        <end position="305"/>
    </location>
</feature>
<dbReference type="Proteomes" id="UP000199158">
    <property type="component" value="Unassembled WGS sequence"/>
</dbReference>
<feature type="region of interest" description="Disordered" evidence="2">
    <location>
        <begin position="226"/>
        <end position="364"/>
    </location>
</feature>
<dbReference type="EMBL" id="FOCG01000002">
    <property type="protein sequence ID" value="SEN00391.1"/>
    <property type="molecule type" value="Genomic_DNA"/>
</dbReference>
<feature type="compositionally biased region" description="Basic and acidic residues" evidence="2">
    <location>
        <begin position="276"/>
        <end position="285"/>
    </location>
</feature>
<protein>
    <submittedName>
        <fullName evidence="5">RHS repeat-associated core domain-containing protein</fullName>
    </submittedName>
</protein>
<dbReference type="OrthoDB" id="1813751at2"/>
<feature type="compositionally biased region" description="Basic and acidic residues" evidence="2">
    <location>
        <begin position="336"/>
        <end position="347"/>
    </location>
</feature>
<sequence>MNKIFQKALSLILCICMLLNMPYVTYAMEQINVQGIVNEKATVIDSGFPKTPESDKDGNIEEQKQNQESEINSKEKPTVQDEPSQTGFKYSDEEVAHIMEQHSLTKNEVMSYEAMCIWPEQIEMMLKLKSKYQFTQEQAYTLIHYYPGDSFTEKAVEKLNQLVKVNYKNITSREIQDYFWAGYDVDHIREAIIISEVMDQPFASVIVKNPVYSLSNRQAIDYIKKQSKQTEEKADKQEDNNSITAPDLKAENPPKDTLNNSEITNENTQGVQKGVETPKQDEKESPINPDLNVGNSNKDTLNSTESENRVPGTQKDEKLQDQGEKGTVIKSNLDSENAKEEILKSTETESNNKQVQSEDFKSNNGADEKLFKLANKNSLNLQEKLNKQQNDLPVIPSKINTVSVNADSLIDFLKSSTVETFEAKKDDTLESTTEEEDISDIEQPKRMPFAEQLILGQKRLSNRIQAREIQGYEATVLTITPENFGDYYLVNFNFIFDKLNCTEDLMDTNCQWNELLNKAITWEVATYGEFENQTVEQSKSEEVEGKTEEPQYNTSRSKRSASRLPTPSNTGEDNVQHPEVSAPYSVSGGKNETISMATGAFQFDYPIANLQSSNSNNSFNLNLIYDLDEAGESKRYIRTRDREVYTLILQDEIYEGNRLVKKKPKHYVYFLTEKARDAAAKTVDAWYKKNWSSENATTKNLNDSGSETIKVYVNLKNEGQNPIEEATHLGDGWMWNIPIFDIGVGNSSVTIFTLHLPGKGKFIYNPEKSKTKFVGYPRSDISIRQSGNQYIVETKDGMHYYFSTTSGLISQQIDRYGNQITYTYNSQNQLTAIRDMYNRTIRFDYSSGQVKVTSPDGNATILHLTNGMLSKITDGEGRESKFTYEKSAVSYSFLKEVKAISATNINPKYGEAVVVPDVGSDSITKLKSVEHPTGVTTNYIYTKIEEDLGQGSVDHYKLSERSDSINGQVFNQKKYTHVKYTSSDKTYTYTSSYRDILDNNEIRKYSYKFNEKHLPIEEEFNAPAAAGSKALNKKTTRVFDSYELPERETEVISNGSATKTLIRLYDYDSKGNLLSETNEKAEGNANGEYTTTYTYDSNYSLPLTKTYKQDVGATIKIENILAPGGKDIGWINTYENGALKNKVQYLYDGFGNVTEKQEFPDVNGTPISTYYSYSGGYNGANRTKEWVTDVKDADGQSLGTVEKLYTYDAMGRLLTEKDGNDNTSSTAYDKVGRPIKITDAKGAVQSYSYNDSANTTTFTDKNHTSYLYSYDSLGRLVSTKNMTANGLLIAAKTYDAIGRLLSESKNQDTQGIRNIRYQYDNLDRKTGMSYYESSSSGTPVYNEAYRYEDVLGNGGSKLTKTAGDRTTTQYWNKYGELVQEGGVLGGSDQMTSTYHDYNYVGQKTADKHYINGQLTVVSAYDLDHQGQAIKTTDALGGSVTARFDGMGRVVEQTDKAGKTTVSIYDKLGRLIKQELPFAGSKKSLKVHYYDKNGNVVKTKQTNQADNSDAVTFAQTEYIYDATNKLTDTILTTDASSKMYTHYTFDAAGNTTAMYTGLTQPYSASLPASAYTVTKYEYDSENRLVKTIYADGTTETVEYDKNGNKTATTDRNGNRIVFTYNTLGKLTNENAGAKQKNYTYTNSGELLTEEESSIRIQYAYDDLGRQIQITEPNGVVKNYTYDNLGNRITFTLSVDGKQKTNTSYGYDKLNRLTTVKENGAAAASYTYDANGNRKTLTNANGTAVDYTYNDANLVTGLTNKKGTAILSSYSYTYNLDGNQRTKTDHTGKTTAYTYDLAGRLTKEAESGGNTMAYTFDSRNNRSTLTVTGKENYSVAYTYNPANNRLLQETKTVGDKQEISTYSYDKNGNQLLKMQSMLAAATGAQPEVSLHISAPEPSDLGATISTYDVWNRLTQVENKSGISSYAYYPNNLRYTKDVNGTALCQVWDGSNLALEYTPQTKVDVRRYVRGINLISMDAGANKSYYLFNAHGDVVQLTDAAGGVTQTYDYDAFGNQKTDTPTDTNPFRYCGEYFDIETGTIYLRARYYDPAIGRMISQDTFAGNPSDPLSLNLYTYCNNNPVSYHDPSGHVPTAVVGALIGGAIGYGVNLFTQLSSNGWNWSSLDQRSLWASAGAGAVSGAMAGMTGGLSLLGSVGSGALIGGANYGTYNLLNGTDPTLEGYALSMGTGAAMSGITYGISNAGIKGGINGIKYSPVNPGPLKQSIAETFTGASYTQKALEANTVFYRVSTNEAGKVGSYMTRTPQMGGMQSQLDLALNPEWGNTAQVVTKVTVPKGTVIYEGTAAPQVINGGAGMLPGGGNQIYIPEVNPKWFK</sequence>
<dbReference type="Pfam" id="PF25023">
    <property type="entry name" value="TEN_YD-shell"/>
    <property type="match status" value="2"/>
</dbReference>
<feature type="compositionally biased region" description="Polar residues" evidence="2">
    <location>
        <begin position="563"/>
        <end position="573"/>
    </location>
</feature>
<gene>
    <name evidence="5" type="ORF">SAMN05216180_2423</name>
</gene>
<feature type="chain" id="PRO_5039673092" evidence="3">
    <location>
        <begin position="27"/>
        <end position="2331"/>
    </location>
</feature>
<keyword evidence="6" id="KW-1185">Reference proteome</keyword>
<keyword evidence="1" id="KW-0677">Repeat</keyword>
<evidence type="ECO:0000256" key="1">
    <source>
        <dbReference type="ARBA" id="ARBA00022737"/>
    </source>
</evidence>
<dbReference type="PANTHER" id="PTHR32305:SF15">
    <property type="entry name" value="PROTEIN RHSA-RELATED"/>
    <property type="match status" value="1"/>
</dbReference>
<dbReference type="STRING" id="474960.SAMN05216180_2423"/>
<feature type="domain" description="Teneurin-like YD-shell" evidence="4">
    <location>
        <begin position="1177"/>
        <end position="1278"/>
    </location>
</feature>